<sequence>MDSSRVETSQKLSELAERLRRYQPLNHYSQNPEPRINDHSEILQRKDSISEGMENPNISQTSKVKSNKAAVLICLFEGSSGEIRVILTKRSSTLSSHPGEVALPGGKVEEGDANDVETALREANEEIGLDPSLVNVVTVLESFTNKRGISVVPVIGILKDRKAFVPMANSAEVEAIFDAPLEMFLKDENRRQVELEWMGEEYVLHFFDHEVEDGTFVIWALTAGILIRAASIIYQRPPAFQERRPTFWSRSGL</sequence>
<dbReference type="Pfam" id="PF00293">
    <property type="entry name" value="NUDIX"/>
    <property type="match status" value="1"/>
</dbReference>
<evidence type="ECO:0000256" key="5">
    <source>
        <dbReference type="ARBA" id="ARBA00022842"/>
    </source>
</evidence>
<gene>
    <name evidence="8" type="ORF">OLC1_LOCUS185</name>
</gene>
<dbReference type="GO" id="GO:0008893">
    <property type="term" value="F:guanosine-3',5'-bis(diphosphate) 3'-diphosphatase activity"/>
    <property type="evidence" value="ECO:0007669"/>
    <property type="project" value="UniProtKB-ARBA"/>
</dbReference>
<dbReference type="GO" id="GO:0015937">
    <property type="term" value="P:coenzyme A biosynthetic process"/>
    <property type="evidence" value="ECO:0007669"/>
    <property type="project" value="UniProtKB-ARBA"/>
</dbReference>
<comment type="cofactor">
    <cofactor evidence="2">
        <name>Mg(2+)</name>
        <dbReference type="ChEBI" id="CHEBI:18420"/>
    </cofactor>
</comment>
<name>A0AAV1BXR9_OLDCO</name>
<dbReference type="Proteomes" id="UP001161247">
    <property type="component" value="Chromosome 1"/>
</dbReference>
<evidence type="ECO:0000313" key="9">
    <source>
        <dbReference type="Proteomes" id="UP001161247"/>
    </source>
</evidence>
<dbReference type="AlphaFoldDB" id="A0AAV1BXR9"/>
<evidence type="ECO:0000256" key="4">
    <source>
        <dbReference type="ARBA" id="ARBA00022801"/>
    </source>
</evidence>
<evidence type="ECO:0000313" key="8">
    <source>
        <dbReference type="EMBL" id="CAI9087327.1"/>
    </source>
</evidence>
<keyword evidence="9" id="KW-1185">Reference proteome</keyword>
<organism evidence="8 9">
    <name type="scientific">Oldenlandia corymbosa var. corymbosa</name>
    <dbReference type="NCBI Taxonomy" id="529605"/>
    <lineage>
        <taxon>Eukaryota</taxon>
        <taxon>Viridiplantae</taxon>
        <taxon>Streptophyta</taxon>
        <taxon>Embryophyta</taxon>
        <taxon>Tracheophyta</taxon>
        <taxon>Spermatophyta</taxon>
        <taxon>Magnoliopsida</taxon>
        <taxon>eudicotyledons</taxon>
        <taxon>Gunneridae</taxon>
        <taxon>Pentapetalae</taxon>
        <taxon>asterids</taxon>
        <taxon>lamiids</taxon>
        <taxon>Gentianales</taxon>
        <taxon>Rubiaceae</taxon>
        <taxon>Rubioideae</taxon>
        <taxon>Spermacoceae</taxon>
        <taxon>Hedyotis-Oldenlandia complex</taxon>
        <taxon>Oldenlandia</taxon>
    </lineage>
</organism>
<evidence type="ECO:0000256" key="3">
    <source>
        <dbReference type="ARBA" id="ARBA00022723"/>
    </source>
</evidence>
<dbReference type="GO" id="GO:0010945">
    <property type="term" value="F:coenzyme A diphosphatase activity"/>
    <property type="evidence" value="ECO:0007669"/>
    <property type="project" value="InterPro"/>
</dbReference>
<keyword evidence="4" id="KW-0378">Hydrolase</keyword>
<accession>A0AAV1BXR9</accession>
<dbReference type="Gene3D" id="3.90.79.10">
    <property type="entry name" value="Nucleoside Triphosphate Pyrophosphohydrolase"/>
    <property type="match status" value="1"/>
</dbReference>
<dbReference type="PANTHER" id="PTHR12992">
    <property type="entry name" value="NUDIX HYDROLASE"/>
    <property type="match status" value="1"/>
</dbReference>
<dbReference type="PANTHER" id="PTHR12992:SF41">
    <property type="entry name" value="NUDIX HYDROLASE 11"/>
    <property type="match status" value="1"/>
</dbReference>
<evidence type="ECO:0000256" key="1">
    <source>
        <dbReference type="ARBA" id="ARBA00001936"/>
    </source>
</evidence>
<dbReference type="GO" id="GO:0005737">
    <property type="term" value="C:cytoplasm"/>
    <property type="evidence" value="ECO:0007669"/>
    <property type="project" value="UniProtKB-ARBA"/>
</dbReference>
<keyword evidence="3" id="KW-0479">Metal-binding</keyword>
<dbReference type="GO" id="GO:0006637">
    <property type="term" value="P:acyl-CoA metabolic process"/>
    <property type="evidence" value="ECO:0007669"/>
    <property type="project" value="UniProtKB-ARBA"/>
</dbReference>
<protein>
    <submittedName>
        <fullName evidence="8">OLC1v1021376C1</fullName>
    </submittedName>
</protein>
<evidence type="ECO:0000256" key="6">
    <source>
        <dbReference type="ARBA" id="ARBA00023211"/>
    </source>
</evidence>
<dbReference type="InterPro" id="IPR000086">
    <property type="entry name" value="NUDIX_hydrolase_dom"/>
</dbReference>
<evidence type="ECO:0000259" key="7">
    <source>
        <dbReference type="PROSITE" id="PS51462"/>
    </source>
</evidence>
<dbReference type="InterPro" id="IPR015797">
    <property type="entry name" value="NUDIX_hydrolase-like_dom_sf"/>
</dbReference>
<keyword evidence="5" id="KW-0460">Magnesium</keyword>
<dbReference type="PROSITE" id="PS51462">
    <property type="entry name" value="NUDIX"/>
    <property type="match status" value="1"/>
</dbReference>
<dbReference type="CDD" id="cd03426">
    <property type="entry name" value="NUDIX_CoAse_Nudt7"/>
    <property type="match status" value="1"/>
</dbReference>
<evidence type="ECO:0000256" key="2">
    <source>
        <dbReference type="ARBA" id="ARBA00001946"/>
    </source>
</evidence>
<dbReference type="SUPFAM" id="SSF55811">
    <property type="entry name" value="Nudix"/>
    <property type="match status" value="1"/>
</dbReference>
<dbReference type="InterPro" id="IPR045121">
    <property type="entry name" value="CoAse"/>
</dbReference>
<feature type="domain" description="Nudix hydrolase" evidence="7">
    <location>
        <begin position="66"/>
        <end position="222"/>
    </location>
</feature>
<reference evidence="8" key="1">
    <citation type="submission" date="2023-03" db="EMBL/GenBank/DDBJ databases">
        <authorList>
            <person name="Julca I."/>
        </authorList>
    </citation>
    <scope>NUCLEOTIDE SEQUENCE</scope>
</reference>
<dbReference type="GO" id="GO:0046872">
    <property type="term" value="F:metal ion binding"/>
    <property type="evidence" value="ECO:0007669"/>
    <property type="project" value="UniProtKB-KW"/>
</dbReference>
<comment type="cofactor">
    <cofactor evidence="1">
        <name>Mn(2+)</name>
        <dbReference type="ChEBI" id="CHEBI:29035"/>
    </cofactor>
</comment>
<proteinExistence type="predicted"/>
<dbReference type="GO" id="GO:0015938">
    <property type="term" value="P:coenzyme A catabolic process"/>
    <property type="evidence" value="ECO:0007669"/>
    <property type="project" value="TreeGrafter"/>
</dbReference>
<keyword evidence="6" id="KW-0464">Manganese</keyword>
<dbReference type="FunFam" id="3.90.79.10:FF:000036">
    <property type="entry name" value="Nudix hydrolase 11"/>
    <property type="match status" value="1"/>
</dbReference>
<dbReference type="EMBL" id="OX459118">
    <property type="protein sequence ID" value="CAI9087327.1"/>
    <property type="molecule type" value="Genomic_DNA"/>
</dbReference>